<sequence length="186" mass="20045">MPKPLSLPFDPIARADELWKQRWGSVPSMAAITSIMRAHQILLGQVDAVVKPYGLTFARYEALVLLTFSKAGELPMSKIGERLMVHPTSVTNTVDRLVVSGLVAKRPNPNDGRGTLASITDKGREVVDAATRDLMAMDFGLGVYDAEGCAEIFSLLRPLRVAAEDFEDAEPGSAEEGADFEGARGA</sequence>
<evidence type="ECO:0000313" key="7">
    <source>
        <dbReference type="Proteomes" id="UP000195755"/>
    </source>
</evidence>
<dbReference type="GO" id="GO:0006950">
    <property type="term" value="P:response to stress"/>
    <property type="evidence" value="ECO:0007669"/>
    <property type="project" value="TreeGrafter"/>
</dbReference>
<dbReference type="InterPro" id="IPR000835">
    <property type="entry name" value="HTH_MarR-typ"/>
</dbReference>
<dbReference type="PROSITE" id="PS50995">
    <property type="entry name" value="HTH_MARR_2"/>
    <property type="match status" value="1"/>
</dbReference>
<feature type="domain" description="HTH marR-type" evidence="5">
    <location>
        <begin position="28"/>
        <end position="161"/>
    </location>
</feature>
<dbReference type="PANTHER" id="PTHR33164:SF101">
    <property type="entry name" value="TRANSCRIPTIONAL REPRESSOR MPRA"/>
    <property type="match status" value="1"/>
</dbReference>
<evidence type="ECO:0000256" key="2">
    <source>
        <dbReference type="ARBA" id="ARBA00023125"/>
    </source>
</evidence>
<protein>
    <submittedName>
        <fullName evidence="6">MarR family transcriptional regulator</fullName>
    </submittedName>
</protein>
<evidence type="ECO:0000259" key="5">
    <source>
        <dbReference type="PROSITE" id="PS50995"/>
    </source>
</evidence>
<dbReference type="InterPro" id="IPR023187">
    <property type="entry name" value="Tscrpt_reg_MarR-type_CS"/>
</dbReference>
<dbReference type="GO" id="GO:0003677">
    <property type="term" value="F:DNA binding"/>
    <property type="evidence" value="ECO:0007669"/>
    <property type="project" value="UniProtKB-KW"/>
</dbReference>
<dbReference type="Gene3D" id="1.10.10.10">
    <property type="entry name" value="Winged helix-like DNA-binding domain superfamily/Winged helix DNA-binding domain"/>
    <property type="match status" value="1"/>
</dbReference>
<evidence type="ECO:0000256" key="4">
    <source>
        <dbReference type="SAM" id="MobiDB-lite"/>
    </source>
</evidence>
<dbReference type="KEGG" id="salj:SMD11_2169"/>
<dbReference type="RefSeq" id="WP_087926217.1">
    <property type="nucleotide sequence ID" value="NZ_CP021744.1"/>
</dbReference>
<keyword evidence="2" id="KW-0238">DNA-binding</keyword>
<accession>A0A1Z2L0S3</accession>
<dbReference type="InterPro" id="IPR036388">
    <property type="entry name" value="WH-like_DNA-bd_sf"/>
</dbReference>
<dbReference type="PROSITE" id="PS01117">
    <property type="entry name" value="HTH_MARR_1"/>
    <property type="match status" value="1"/>
</dbReference>
<dbReference type="AlphaFoldDB" id="A0A1Z2L0S3"/>
<name>A0A1Z2L0S3_9ACTN</name>
<dbReference type="GO" id="GO:0003700">
    <property type="term" value="F:DNA-binding transcription factor activity"/>
    <property type="evidence" value="ECO:0007669"/>
    <property type="project" value="InterPro"/>
</dbReference>
<dbReference type="InterPro" id="IPR039422">
    <property type="entry name" value="MarR/SlyA-like"/>
</dbReference>
<dbReference type="Pfam" id="PF12802">
    <property type="entry name" value="MarR_2"/>
    <property type="match status" value="1"/>
</dbReference>
<dbReference type="PANTHER" id="PTHR33164">
    <property type="entry name" value="TRANSCRIPTIONAL REGULATOR, MARR FAMILY"/>
    <property type="match status" value="1"/>
</dbReference>
<evidence type="ECO:0000256" key="3">
    <source>
        <dbReference type="ARBA" id="ARBA00023163"/>
    </source>
</evidence>
<keyword evidence="3" id="KW-0804">Transcription</keyword>
<organism evidence="6 7">
    <name type="scientific">Streptomyces albireticuli</name>
    <dbReference type="NCBI Taxonomy" id="1940"/>
    <lineage>
        <taxon>Bacteria</taxon>
        <taxon>Bacillati</taxon>
        <taxon>Actinomycetota</taxon>
        <taxon>Actinomycetes</taxon>
        <taxon>Kitasatosporales</taxon>
        <taxon>Streptomycetaceae</taxon>
        <taxon>Streptomyces</taxon>
    </lineage>
</organism>
<evidence type="ECO:0000256" key="1">
    <source>
        <dbReference type="ARBA" id="ARBA00023015"/>
    </source>
</evidence>
<dbReference type="Proteomes" id="UP000195755">
    <property type="component" value="Chromosome"/>
</dbReference>
<reference evidence="6 7" key="1">
    <citation type="submission" date="2017-06" db="EMBL/GenBank/DDBJ databases">
        <title>Streptomyces albireticuli Genome sequencing and assembly.</title>
        <authorList>
            <person name="Wang Y."/>
            <person name="Du B."/>
            <person name="Ding Y."/>
            <person name="Liu H."/>
            <person name="Hou Q."/>
            <person name="Liu K."/>
            <person name="Yao L."/>
            <person name="Wang C."/>
        </authorList>
    </citation>
    <scope>NUCLEOTIDE SEQUENCE [LARGE SCALE GENOMIC DNA]</scope>
    <source>
        <strain evidence="6 7">MDJK11</strain>
    </source>
</reference>
<dbReference type="SMART" id="SM00347">
    <property type="entry name" value="HTH_MARR"/>
    <property type="match status" value="1"/>
</dbReference>
<feature type="region of interest" description="Disordered" evidence="4">
    <location>
        <begin position="167"/>
        <end position="186"/>
    </location>
</feature>
<dbReference type="OrthoDB" id="3296622at2"/>
<dbReference type="SUPFAM" id="SSF46785">
    <property type="entry name" value="Winged helix' DNA-binding domain"/>
    <property type="match status" value="1"/>
</dbReference>
<keyword evidence="1" id="KW-0805">Transcription regulation</keyword>
<gene>
    <name evidence="6" type="ORF">SMD11_2169</name>
</gene>
<dbReference type="EMBL" id="CP021744">
    <property type="protein sequence ID" value="ARZ67821.1"/>
    <property type="molecule type" value="Genomic_DNA"/>
</dbReference>
<dbReference type="InterPro" id="IPR036390">
    <property type="entry name" value="WH_DNA-bd_sf"/>
</dbReference>
<evidence type="ECO:0000313" key="6">
    <source>
        <dbReference type="EMBL" id="ARZ67821.1"/>
    </source>
</evidence>
<proteinExistence type="predicted"/>